<dbReference type="VEuPathDB" id="TriTrypDB:Lsey_0406_0020"/>
<dbReference type="Proteomes" id="UP000038009">
    <property type="component" value="Unassembled WGS sequence"/>
</dbReference>
<evidence type="ECO:0000256" key="1">
    <source>
        <dbReference type="SAM" id="MobiDB-lite"/>
    </source>
</evidence>
<protein>
    <recommendedName>
        <fullName evidence="4">Swiss Army Knife RNA repair protein HAD domain-containing protein</fullName>
    </recommendedName>
</protein>
<sequence length="445" mass="49384">MPSVATEVHIFDFDGTLFYSPAPTLAAAASLIPPTASGGAAASTFNDSAAVEYTTEADEKRRVKEANELYGKLLNPIESGGYGWFQSIHTMVPPSVPEKPDPNIWFVQPILNHMRALVQRRNELRRHPLSKAKDRPVLYVLTGRDVKYRDRIRTLLQQVGLYKEVERVILKPKETAGTVKYKLNNFFNIIQRHRPSRVFYYEDRVEQGGRLLEGIQVLEEVLYYRPGGSGSGDAAVNRVGVVTFDVTTADGTHFDPLAHGGASYSPQPKVVLHFGAHARGNLPQSPAEADPRHRLMISTLRSSPYTLLREACYPLDRATAFCQRDADTVGRNAKHPEKQAQKWVEGTISFWNSREASRRGDGDAASRGRGPEAPIEKPTFTMFDAHALHNSIQFGIAPPFTFIMVLVPAAIRDRSNCMLDAGQFAALVERLKAERGPPKRPAAAE</sequence>
<evidence type="ECO:0008006" key="4">
    <source>
        <dbReference type="Google" id="ProtNLM"/>
    </source>
</evidence>
<name>A0A0N0P2R2_LEPSE</name>
<accession>A0A0N0P2R2</accession>
<dbReference type="EMBL" id="LJSK01000406">
    <property type="protein sequence ID" value="KPI83256.1"/>
    <property type="molecule type" value="Genomic_DNA"/>
</dbReference>
<proteinExistence type="predicted"/>
<dbReference type="OMA" id="MVELHIF"/>
<dbReference type="AlphaFoldDB" id="A0A0N0P2R2"/>
<comment type="caution">
    <text evidence="2">The sequence shown here is derived from an EMBL/GenBank/DDBJ whole genome shotgun (WGS) entry which is preliminary data.</text>
</comment>
<organism evidence="2 3">
    <name type="scientific">Leptomonas seymouri</name>
    <dbReference type="NCBI Taxonomy" id="5684"/>
    <lineage>
        <taxon>Eukaryota</taxon>
        <taxon>Discoba</taxon>
        <taxon>Euglenozoa</taxon>
        <taxon>Kinetoplastea</taxon>
        <taxon>Metakinetoplastina</taxon>
        <taxon>Trypanosomatida</taxon>
        <taxon>Trypanosomatidae</taxon>
        <taxon>Leishmaniinae</taxon>
        <taxon>Leptomonas</taxon>
    </lineage>
</organism>
<keyword evidence="3" id="KW-1185">Reference proteome</keyword>
<feature type="region of interest" description="Disordered" evidence="1">
    <location>
        <begin position="354"/>
        <end position="376"/>
    </location>
</feature>
<evidence type="ECO:0000313" key="2">
    <source>
        <dbReference type="EMBL" id="KPI83256.1"/>
    </source>
</evidence>
<reference evidence="2 3" key="1">
    <citation type="journal article" date="2015" name="PLoS Pathog.">
        <title>Leptomonas seymouri: Adaptations to the Dixenous Life Cycle Analyzed by Genome Sequencing, Transcriptome Profiling and Co-infection with Leishmania donovani.</title>
        <authorList>
            <person name="Kraeva N."/>
            <person name="Butenko A."/>
            <person name="Hlavacova J."/>
            <person name="Kostygov A."/>
            <person name="Myskova J."/>
            <person name="Grybchuk D."/>
            <person name="Lestinova T."/>
            <person name="Votypka J."/>
            <person name="Volf P."/>
            <person name="Opperdoes F."/>
            <person name="Flegontov P."/>
            <person name="Lukes J."/>
            <person name="Yurchenko V."/>
        </authorList>
    </citation>
    <scope>NUCLEOTIDE SEQUENCE [LARGE SCALE GENOMIC DNA]</scope>
    <source>
        <strain evidence="2 3">ATCC 30220</strain>
    </source>
</reference>
<gene>
    <name evidence="2" type="ORF">ABL78_7714</name>
</gene>
<evidence type="ECO:0000313" key="3">
    <source>
        <dbReference type="Proteomes" id="UP000038009"/>
    </source>
</evidence>
<dbReference type="OrthoDB" id="5596992at2759"/>
<feature type="compositionally biased region" description="Basic and acidic residues" evidence="1">
    <location>
        <begin position="355"/>
        <end position="370"/>
    </location>
</feature>